<keyword evidence="4 6" id="KW-0804">Transcription</keyword>
<dbReference type="EMBL" id="CM035409">
    <property type="protein sequence ID" value="KAH7440534.1"/>
    <property type="molecule type" value="Genomic_DNA"/>
</dbReference>
<evidence type="ECO:0000256" key="7">
    <source>
        <dbReference type="SAM" id="MobiDB-lite"/>
    </source>
</evidence>
<reference evidence="9" key="1">
    <citation type="submission" date="2021-08" db="EMBL/GenBank/DDBJ databases">
        <title>WGS assembly of Ceratopteris richardii.</title>
        <authorList>
            <person name="Marchant D.B."/>
            <person name="Chen G."/>
            <person name="Jenkins J."/>
            <person name="Shu S."/>
            <person name="Leebens-Mack J."/>
            <person name="Grimwood J."/>
            <person name="Schmutz J."/>
            <person name="Soltis P."/>
            <person name="Soltis D."/>
            <person name="Chen Z.-H."/>
        </authorList>
    </citation>
    <scope>NUCLEOTIDE SEQUENCE</scope>
    <source>
        <strain evidence="9">Whitten #5841</strain>
        <tissue evidence="9">Leaf</tissue>
    </source>
</reference>
<evidence type="ECO:0000256" key="3">
    <source>
        <dbReference type="ARBA" id="ARBA00023015"/>
    </source>
</evidence>
<proteinExistence type="inferred from homology"/>
<dbReference type="PANTHER" id="PTHR14898">
    <property type="entry name" value="ENHANCER OF POLYCOMB"/>
    <property type="match status" value="1"/>
</dbReference>
<evidence type="ECO:0000313" key="10">
    <source>
        <dbReference type="Proteomes" id="UP000825935"/>
    </source>
</evidence>
<evidence type="ECO:0000313" key="9">
    <source>
        <dbReference type="EMBL" id="KAH7440534.1"/>
    </source>
</evidence>
<feature type="region of interest" description="Disordered" evidence="7">
    <location>
        <begin position="454"/>
        <end position="487"/>
    </location>
</feature>
<evidence type="ECO:0000256" key="1">
    <source>
        <dbReference type="ARBA" id="ARBA00004123"/>
    </source>
</evidence>
<dbReference type="GO" id="GO:0006357">
    <property type="term" value="P:regulation of transcription by RNA polymerase II"/>
    <property type="evidence" value="ECO:0007669"/>
    <property type="project" value="InterPro"/>
</dbReference>
<organism evidence="9 10">
    <name type="scientific">Ceratopteris richardii</name>
    <name type="common">Triangle waterfern</name>
    <dbReference type="NCBI Taxonomy" id="49495"/>
    <lineage>
        <taxon>Eukaryota</taxon>
        <taxon>Viridiplantae</taxon>
        <taxon>Streptophyta</taxon>
        <taxon>Embryophyta</taxon>
        <taxon>Tracheophyta</taxon>
        <taxon>Polypodiopsida</taxon>
        <taxon>Polypodiidae</taxon>
        <taxon>Polypodiales</taxon>
        <taxon>Pteridineae</taxon>
        <taxon>Pteridaceae</taxon>
        <taxon>Parkerioideae</taxon>
        <taxon>Ceratopteris</taxon>
    </lineage>
</organism>
<comment type="caution">
    <text evidence="9">The sequence shown here is derived from an EMBL/GenBank/DDBJ whole genome shotgun (WGS) entry which is preliminary data.</text>
</comment>
<accession>A0A8T2V3Y5</accession>
<gene>
    <name evidence="9" type="ORF">KP509_04G111800</name>
</gene>
<evidence type="ECO:0000256" key="2">
    <source>
        <dbReference type="ARBA" id="ARBA00008035"/>
    </source>
</evidence>
<dbReference type="GO" id="GO:0005634">
    <property type="term" value="C:nucleus"/>
    <property type="evidence" value="ECO:0007669"/>
    <property type="project" value="UniProtKB-SubCell"/>
</dbReference>
<dbReference type="Pfam" id="PF10513">
    <property type="entry name" value="EPL1"/>
    <property type="match status" value="1"/>
</dbReference>
<dbReference type="OMA" id="YWAAKRQ"/>
<keyword evidence="3 6" id="KW-0805">Transcription regulation</keyword>
<dbReference type="InterPro" id="IPR024943">
    <property type="entry name" value="Enhancer_polycomb"/>
</dbReference>
<evidence type="ECO:0000256" key="6">
    <source>
        <dbReference type="RuleBase" id="RU361124"/>
    </source>
</evidence>
<sequence>MSRPFRPRPLDIHKKLPIVKSVKDLDIDEAASVSRASFHANSIAYSEVEQVVPPATKRKAGEIPTPQFIVVDSYERDYLRTFVQPSSYVRGRGARNDGSEYVEYDLDDEDDDWLEELNREKTILSEESFEWLLYKLEILDFKARERMGSIAMFGVPVHVLLHQEAAFEALRTQVSKPAVFTAIFEYWKTKREKWQKPILRRLQPPPPVNDTNPFNVFRPREKVHRPHTRRMQRRENDVLSFEKLRQIHCNLEQARSLLGILQKREEKKRELLDIEVNLQRTRITLKHDNELDDELVMEENMISSTPLARKSSVLVNGHPPIHPPGEATPPCNDGAVMLEQGDYAKCTWRRRRAPFQARGRPSKRVAITDSMEPVLLFVKPLDPEKLASAGIVPPLDPPCSNGADNVSEPPYRFQGRIGRGGRIIFDRWNPLTRTPLGCSNNFSSFPRRAGTLARLHPPPPRLNIEKGDVDGQPIPHDDGNLDKVRVS</sequence>
<dbReference type="InterPro" id="IPR019542">
    <property type="entry name" value="Enhancer_polycomb-like_N"/>
</dbReference>
<keyword evidence="10" id="KW-1185">Reference proteome</keyword>
<feature type="domain" description="Enhancer of polycomb-like N-terminal" evidence="8">
    <location>
        <begin position="51"/>
        <end position="137"/>
    </location>
</feature>
<dbReference type="AlphaFoldDB" id="A0A8T2V3Y5"/>
<dbReference type="OrthoDB" id="435275at2759"/>
<evidence type="ECO:0000259" key="8">
    <source>
        <dbReference type="Pfam" id="PF10513"/>
    </source>
</evidence>
<feature type="compositionally biased region" description="Basic and acidic residues" evidence="7">
    <location>
        <begin position="463"/>
        <end position="487"/>
    </location>
</feature>
<comment type="subcellular location">
    <subcellularLocation>
        <location evidence="1 6">Nucleus</location>
    </subcellularLocation>
</comment>
<protein>
    <recommendedName>
        <fullName evidence="6">Enhancer of polycomb-like protein</fullName>
    </recommendedName>
</protein>
<evidence type="ECO:0000256" key="5">
    <source>
        <dbReference type="ARBA" id="ARBA00023242"/>
    </source>
</evidence>
<dbReference type="GO" id="GO:0035267">
    <property type="term" value="C:NuA4 histone acetyltransferase complex"/>
    <property type="evidence" value="ECO:0007669"/>
    <property type="project" value="InterPro"/>
</dbReference>
<evidence type="ECO:0000256" key="4">
    <source>
        <dbReference type="ARBA" id="ARBA00023163"/>
    </source>
</evidence>
<keyword evidence="5 6" id="KW-0539">Nucleus</keyword>
<name>A0A8T2V3Y5_CERRI</name>
<comment type="similarity">
    <text evidence="2 6">Belongs to the enhancer of polycomb family.</text>
</comment>
<dbReference type="Proteomes" id="UP000825935">
    <property type="component" value="Chromosome 4"/>
</dbReference>